<evidence type="ECO:0000313" key="2">
    <source>
        <dbReference type="Proteomes" id="UP000009080"/>
    </source>
</evidence>
<evidence type="ECO:0000313" key="1">
    <source>
        <dbReference type="EMBL" id="ACR14312.1"/>
    </source>
</evidence>
<dbReference type="EMBL" id="CP001614">
    <property type="protein sequence ID" value="ACR14312.1"/>
    <property type="molecule type" value="Genomic_DNA"/>
</dbReference>
<organism evidence="1 2">
    <name type="scientific">Teredinibacter turnerae (strain ATCC 39867 / T7901)</name>
    <dbReference type="NCBI Taxonomy" id="377629"/>
    <lineage>
        <taxon>Bacteria</taxon>
        <taxon>Pseudomonadati</taxon>
        <taxon>Pseudomonadota</taxon>
        <taxon>Gammaproteobacteria</taxon>
        <taxon>Cellvibrionales</taxon>
        <taxon>Cellvibrionaceae</taxon>
        <taxon>Teredinibacter</taxon>
    </lineage>
</organism>
<gene>
    <name evidence="1" type="ordered locus">TERTU_3727</name>
</gene>
<dbReference type="Proteomes" id="UP000009080">
    <property type="component" value="Chromosome"/>
</dbReference>
<dbReference type="STRING" id="377629.TERTU_3727"/>
<protein>
    <submittedName>
        <fullName evidence="1">Uncharacterized protein</fullName>
    </submittedName>
</protein>
<dbReference type="KEGG" id="ttu:TERTU_3727"/>
<dbReference type="HOGENOM" id="CLU_118455_0_0_6"/>
<reference evidence="1 2" key="1">
    <citation type="journal article" date="2009" name="PLoS ONE">
        <title>The complete genome of Teredinibacter turnerae T7901: an intracellular endosymbiont of marine wood-boring bivalves (shipworms).</title>
        <authorList>
            <person name="Yang J.C."/>
            <person name="Madupu R."/>
            <person name="Durkin A.S."/>
            <person name="Ekborg N.A."/>
            <person name="Pedamallu C.S."/>
            <person name="Hostetler J.B."/>
            <person name="Radune D."/>
            <person name="Toms B.S."/>
            <person name="Henrissat B."/>
            <person name="Coutinho P.M."/>
            <person name="Schwarz S."/>
            <person name="Field L."/>
            <person name="Trindade-Silva A.E."/>
            <person name="Soares C.A.G."/>
            <person name="Elshahawi S."/>
            <person name="Hanora A."/>
            <person name="Schmidt E.W."/>
            <person name="Haygood M.G."/>
            <person name="Posfai J."/>
            <person name="Benner J."/>
            <person name="Madinger C."/>
            <person name="Nove J."/>
            <person name="Anton B."/>
            <person name="Chaudhary K."/>
            <person name="Foster J."/>
            <person name="Holman A."/>
            <person name="Kumar S."/>
            <person name="Lessard P.A."/>
            <person name="Luyten Y.A."/>
            <person name="Slatko B."/>
            <person name="Wood N."/>
            <person name="Wu B."/>
            <person name="Teplitski M."/>
            <person name="Mougous J.D."/>
            <person name="Ward N."/>
            <person name="Eisen J.A."/>
            <person name="Badger J.H."/>
            <person name="Distel D.L."/>
        </authorList>
    </citation>
    <scope>NUCLEOTIDE SEQUENCE [LARGE SCALE GENOMIC DNA]</scope>
    <source>
        <strain evidence="2">ATCC 39867 / T7901</strain>
    </source>
</reference>
<dbReference type="RefSeq" id="WP_015820428.1">
    <property type="nucleotide sequence ID" value="NC_012997.1"/>
</dbReference>
<dbReference type="AlphaFoldDB" id="C5BSA9"/>
<proteinExistence type="predicted"/>
<sequence length="198" mass="21413">MNVKPVLGDWEIPHIQAMHSLEQRQFVELNVPGRAGSLFQDMNTRPTSIAISGSLYGDEPRNEFLEALRGKYRAGEPVTFVGDIVTATEVQYVIIESLQFSESGMQPDQLDYYIRIKESPPPPPPPDPFGALDTDLLDQAGGFLDSVTGALDVIDGLGNVPNIGDPTPQVRQAMDQVTEATAGLQDAATLLSGLFGDD</sequence>
<accession>C5BSA9</accession>
<name>C5BSA9_TERTT</name>
<dbReference type="eggNOG" id="COG3485">
    <property type="taxonomic scope" value="Bacteria"/>
</dbReference>
<dbReference type="OrthoDB" id="7063613at2"/>
<keyword evidence="2" id="KW-1185">Reference proteome</keyword>